<dbReference type="InterPro" id="IPR017930">
    <property type="entry name" value="Myb_dom"/>
</dbReference>
<keyword evidence="3" id="KW-0238">DNA-binding</keyword>
<comment type="caution">
    <text evidence="7">The sequence shown here is derived from an EMBL/GenBank/DDBJ whole genome shotgun (WGS) entry which is preliminary data.</text>
</comment>
<dbReference type="AlphaFoldDB" id="A0AAV8QN02"/>
<evidence type="ECO:0000313" key="8">
    <source>
        <dbReference type="Proteomes" id="UP001222027"/>
    </source>
</evidence>
<feature type="domain" description="HTH myb-type" evidence="6">
    <location>
        <begin position="146"/>
        <end position="197"/>
    </location>
</feature>
<comment type="subcellular location">
    <subcellularLocation>
        <location evidence="1">Nucleus</location>
    </subcellularLocation>
</comment>
<dbReference type="SUPFAM" id="SSF46689">
    <property type="entry name" value="Homeodomain-like"/>
    <property type="match status" value="2"/>
</dbReference>
<dbReference type="FunFam" id="1.10.10.60:FF:000381">
    <property type="entry name" value="Transcription factor MYB119"/>
    <property type="match status" value="1"/>
</dbReference>
<evidence type="ECO:0000256" key="2">
    <source>
        <dbReference type="ARBA" id="ARBA00022737"/>
    </source>
</evidence>
<dbReference type="SMART" id="SM00717">
    <property type="entry name" value="SANT"/>
    <property type="match status" value="2"/>
</dbReference>
<gene>
    <name evidence="7" type="ORF">OPV22_019540</name>
</gene>
<dbReference type="GO" id="GO:0000978">
    <property type="term" value="F:RNA polymerase II cis-regulatory region sequence-specific DNA binding"/>
    <property type="evidence" value="ECO:0007669"/>
    <property type="project" value="TreeGrafter"/>
</dbReference>
<evidence type="ECO:0000259" key="5">
    <source>
        <dbReference type="PROSITE" id="PS50090"/>
    </source>
</evidence>
<dbReference type="FunFam" id="1.10.10.60:FF:000010">
    <property type="entry name" value="Transcriptional activator Myb isoform A"/>
    <property type="match status" value="1"/>
</dbReference>
<feature type="compositionally biased region" description="Basic residues" evidence="4">
    <location>
        <begin position="132"/>
        <end position="145"/>
    </location>
</feature>
<evidence type="ECO:0000313" key="7">
    <source>
        <dbReference type="EMBL" id="KAJ8475813.1"/>
    </source>
</evidence>
<evidence type="ECO:0000256" key="1">
    <source>
        <dbReference type="ARBA" id="ARBA00004123"/>
    </source>
</evidence>
<dbReference type="GO" id="GO:0000981">
    <property type="term" value="F:DNA-binding transcription factor activity, RNA polymerase II-specific"/>
    <property type="evidence" value="ECO:0007669"/>
    <property type="project" value="TreeGrafter"/>
</dbReference>
<dbReference type="InterPro" id="IPR050560">
    <property type="entry name" value="MYB_TF"/>
</dbReference>
<evidence type="ECO:0000256" key="3">
    <source>
        <dbReference type="ARBA" id="ARBA00023125"/>
    </source>
</evidence>
<proteinExistence type="predicted"/>
<dbReference type="GO" id="GO:0005634">
    <property type="term" value="C:nucleus"/>
    <property type="evidence" value="ECO:0007669"/>
    <property type="project" value="UniProtKB-SubCell"/>
</dbReference>
<keyword evidence="8" id="KW-1185">Reference proteome</keyword>
<dbReference type="InterPro" id="IPR001005">
    <property type="entry name" value="SANT/Myb"/>
</dbReference>
<dbReference type="PROSITE" id="PS50090">
    <property type="entry name" value="MYB_LIKE"/>
    <property type="match status" value="2"/>
</dbReference>
<protein>
    <recommendedName>
        <fullName evidence="9">Transcription factor MYB98</fullName>
    </recommendedName>
</protein>
<feature type="domain" description="HTH myb-type" evidence="6">
    <location>
        <begin position="198"/>
        <end position="252"/>
    </location>
</feature>
<evidence type="ECO:0000256" key="4">
    <source>
        <dbReference type="SAM" id="MobiDB-lite"/>
    </source>
</evidence>
<dbReference type="Pfam" id="PF00249">
    <property type="entry name" value="Myb_DNA-binding"/>
    <property type="match status" value="2"/>
</dbReference>
<dbReference type="PROSITE" id="PS51294">
    <property type="entry name" value="HTH_MYB"/>
    <property type="match status" value="2"/>
</dbReference>
<dbReference type="PANTHER" id="PTHR45614">
    <property type="entry name" value="MYB PROTEIN-RELATED"/>
    <property type="match status" value="1"/>
</dbReference>
<evidence type="ECO:0000259" key="6">
    <source>
        <dbReference type="PROSITE" id="PS51294"/>
    </source>
</evidence>
<dbReference type="Gene3D" id="1.10.10.60">
    <property type="entry name" value="Homeodomain-like"/>
    <property type="match status" value="2"/>
</dbReference>
<feature type="domain" description="Myb-like" evidence="5">
    <location>
        <begin position="198"/>
        <end position="248"/>
    </location>
</feature>
<dbReference type="PANTHER" id="PTHR45614:SF285">
    <property type="entry name" value="TRANSCRIPTION FACTOR MYB98"/>
    <property type="match status" value="1"/>
</dbReference>
<reference evidence="7 8" key="1">
    <citation type="submission" date="2022-12" db="EMBL/GenBank/DDBJ databases">
        <title>Chromosome-scale assembly of the Ensete ventricosum genome.</title>
        <authorList>
            <person name="Dussert Y."/>
            <person name="Stocks J."/>
            <person name="Wendawek A."/>
            <person name="Woldeyes F."/>
            <person name="Nichols R.A."/>
            <person name="Borrell J.S."/>
        </authorList>
    </citation>
    <scope>NUCLEOTIDE SEQUENCE [LARGE SCALE GENOMIC DNA]</scope>
    <source>
        <strain evidence="8">cv. Maze</strain>
        <tissue evidence="7">Seeds</tissue>
    </source>
</reference>
<dbReference type="InterPro" id="IPR009057">
    <property type="entry name" value="Homeodomain-like_sf"/>
</dbReference>
<name>A0AAV8QN02_ENSVE</name>
<keyword evidence="2" id="KW-0677">Repeat</keyword>
<dbReference type="EMBL" id="JAQQAF010000006">
    <property type="protein sequence ID" value="KAJ8475813.1"/>
    <property type="molecule type" value="Genomic_DNA"/>
</dbReference>
<dbReference type="Proteomes" id="UP001222027">
    <property type="component" value="Unassembled WGS sequence"/>
</dbReference>
<sequence>MDFGCFKVDMGDDGLLEACHPNGHQDFNYQLDDPFHSVANGFPCGFDGFCPQHLSPPMDDTENMVPIQGIQSLGLPCYITESRNGGHVATEDVSRVSMTPSLSTPIDFSYPDELSSVVNNKPPQMEVEKNKKAMSARRSGGKGQKKTSVVKGQWTAEEDRQVFFLSLPHGLRKWSHIALMLHGRIGKQCRERWHNHLRPNIKKDTWTDEEDKILIQAHTEVGNKWAEIAKRLPGRTENSIKNHWNATKRRQFARRRCRNRKNPKSGMLLQNYIKSLALSSAPSTRRRKASGNSKAATAGAVEEWSAAADASPNSDDNLVPACDFSDVMASLLFDEEEEEEKAVPCESYDVGYFLDQLGCGADVDKSLQTEVEVAMEWEDMAAMPLCCEDMKPEMDLLEMLSQSSMQ</sequence>
<feature type="region of interest" description="Disordered" evidence="4">
    <location>
        <begin position="125"/>
        <end position="152"/>
    </location>
</feature>
<accession>A0AAV8QN02</accession>
<evidence type="ECO:0008006" key="9">
    <source>
        <dbReference type="Google" id="ProtNLM"/>
    </source>
</evidence>
<feature type="domain" description="Myb-like" evidence="5">
    <location>
        <begin position="146"/>
        <end position="197"/>
    </location>
</feature>
<organism evidence="7 8">
    <name type="scientific">Ensete ventricosum</name>
    <name type="common">Abyssinian banana</name>
    <name type="synonym">Musa ensete</name>
    <dbReference type="NCBI Taxonomy" id="4639"/>
    <lineage>
        <taxon>Eukaryota</taxon>
        <taxon>Viridiplantae</taxon>
        <taxon>Streptophyta</taxon>
        <taxon>Embryophyta</taxon>
        <taxon>Tracheophyta</taxon>
        <taxon>Spermatophyta</taxon>
        <taxon>Magnoliopsida</taxon>
        <taxon>Liliopsida</taxon>
        <taxon>Zingiberales</taxon>
        <taxon>Musaceae</taxon>
        <taxon>Ensete</taxon>
    </lineage>
</organism>
<dbReference type="CDD" id="cd00167">
    <property type="entry name" value="SANT"/>
    <property type="match status" value="2"/>
</dbReference>